<dbReference type="PANTHER" id="PTHR24103">
    <property type="entry name" value="E3 UBIQUITIN-PROTEIN LIGASE TRIM"/>
    <property type="match status" value="1"/>
</dbReference>
<dbReference type="RefSeq" id="XP_026546375.1">
    <property type="nucleotide sequence ID" value="XM_026690590.1"/>
</dbReference>
<feature type="domain" description="RING-type" evidence="8">
    <location>
        <begin position="44"/>
        <end position="81"/>
    </location>
</feature>
<evidence type="ECO:0000256" key="3">
    <source>
        <dbReference type="ARBA" id="ARBA00022723"/>
    </source>
</evidence>
<dbReference type="Proteomes" id="UP000504612">
    <property type="component" value="Unplaced"/>
</dbReference>
<dbReference type="SMART" id="SM00184">
    <property type="entry name" value="RING"/>
    <property type="match status" value="1"/>
</dbReference>
<evidence type="ECO:0000256" key="6">
    <source>
        <dbReference type="ARBA" id="ARBA00034460"/>
    </source>
</evidence>
<dbReference type="InterPro" id="IPR043136">
    <property type="entry name" value="B30.2/SPRY_sf"/>
</dbReference>
<keyword evidence="4 7" id="KW-0863">Zinc-finger</keyword>
<keyword evidence="2" id="KW-0528">Neurotoxin</keyword>
<accession>A0A6J1VTG0</accession>
<sequence length="255" mass="28327">MSPLTEKEPMSSFPFQARQRGLKSPMAASGEEMLVGQLGQEATCPLCLDFLEQPMILSCGHNFCHRCLAQLGAEASCPQCRVRVEPVSAYPNQPLANIVCHLKRRWLSEGAQEESNPSPPLSLCRSYVVGCVESASPRLQGRLRTLMEKNASVRRIVDSSKASLQTTLTRKNLERLLTTECPDVPERFDREFCVLGSEGFTTGWHWWEVSVQGDYNSLVRGTAWWAIGVAKESVPRKGTFQLSPQEGIWAVGKSV</sequence>
<proteinExistence type="inferred from homology"/>
<gene>
    <name evidence="11" type="primary">LOC113428028</name>
</gene>
<organism evidence="10 11">
    <name type="scientific">Notechis scutatus</name>
    <name type="common">mainland tiger snake</name>
    <dbReference type="NCBI Taxonomy" id="8663"/>
    <lineage>
        <taxon>Eukaryota</taxon>
        <taxon>Metazoa</taxon>
        <taxon>Chordata</taxon>
        <taxon>Craniata</taxon>
        <taxon>Vertebrata</taxon>
        <taxon>Euteleostomi</taxon>
        <taxon>Lepidosauria</taxon>
        <taxon>Squamata</taxon>
        <taxon>Bifurcata</taxon>
        <taxon>Unidentata</taxon>
        <taxon>Episquamata</taxon>
        <taxon>Toxicofera</taxon>
        <taxon>Serpentes</taxon>
        <taxon>Colubroidea</taxon>
        <taxon>Elapidae</taxon>
        <taxon>Hydrophiinae</taxon>
        <taxon>Notechis</taxon>
    </lineage>
</organism>
<protein>
    <submittedName>
        <fullName evidence="11">E3 ubiquitin-protein ligase TRIM7-like</fullName>
    </submittedName>
</protein>
<dbReference type="PROSITE" id="PS50188">
    <property type="entry name" value="B302_SPRY"/>
    <property type="match status" value="1"/>
</dbReference>
<dbReference type="InterPro" id="IPR050143">
    <property type="entry name" value="TRIM/RBCC"/>
</dbReference>
<comment type="function">
    <text evidence="6">Neurotoxin that produces dose-dependent hypolocomotion and hyperalgesia in mice. May directly act on the central nervous system, as it is 6500-fold more potent when administered intracerebroventricularly than intraperitoneal.</text>
</comment>
<comment type="similarity">
    <text evidence="1">Belongs to the ohanin/vespryn family.</text>
</comment>
<reference evidence="11" key="1">
    <citation type="submission" date="2025-08" db="UniProtKB">
        <authorList>
            <consortium name="RefSeq"/>
        </authorList>
    </citation>
    <scope>IDENTIFICATION</scope>
</reference>
<keyword evidence="3" id="KW-0479">Metal-binding</keyword>
<dbReference type="Gene3D" id="2.60.120.920">
    <property type="match status" value="1"/>
</dbReference>
<evidence type="ECO:0000313" key="11">
    <source>
        <dbReference type="RefSeq" id="XP_026546375.1"/>
    </source>
</evidence>
<evidence type="ECO:0000256" key="4">
    <source>
        <dbReference type="ARBA" id="ARBA00022771"/>
    </source>
</evidence>
<evidence type="ECO:0000256" key="5">
    <source>
        <dbReference type="ARBA" id="ARBA00022833"/>
    </source>
</evidence>
<dbReference type="InterPro" id="IPR003879">
    <property type="entry name" value="Butyrophylin_SPRY"/>
</dbReference>
<dbReference type="InterPro" id="IPR013083">
    <property type="entry name" value="Znf_RING/FYVE/PHD"/>
</dbReference>
<keyword evidence="10" id="KW-1185">Reference proteome</keyword>
<evidence type="ECO:0000259" key="9">
    <source>
        <dbReference type="PROSITE" id="PS50188"/>
    </source>
</evidence>
<dbReference type="SUPFAM" id="SSF57850">
    <property type="entry name" value="RING/U-box"/>
    <property type="match status" value="1"/>
</dbReference>
<evidence type="ECO:0000256" key="7">
    <source>
        <dbReference type="PROSITE-ProRule" id="PRU00175"/>
    </source>
</evidence>
<evidence type="ECO:0000256" key="2">
    <source>
        <dbReference type="ARBA" id="ARBA00022699"/>
    </source>
</evidence>
<dbReference type="KEGG" id="nss:113428028"/>
<dbReference type="GeneID" id="113428028"/>
<feature type="domain" description="B30.2/SPRY" evidence="9">
    <location>
        <begin position="135"/>
        <end position="255"/>
    </location>
</feature>
<dbReference type="PRINTS" id="PR01407">
    <property type="entry name" value="BUTYPHLNCDUF"/>
</dbReference>
<keyword evidence="5" id="KW-0862">Zinc</keyword>
<evidence type="ECO:0000313" key="10">
    <source>
        <dbReference type="Proteomes" id="UP000504612"/>
    </source>
</evidence>
<name>A0A6J1VTG0_9SAUR</name>
<dbReference type="InterPro" id="IPR001841">
    <property type="entry name" value="Znf_RING"/>
</dbReference>
<dbReference type="InterPro" id="IPR013320">
    <property type="entry name" value="ConA-like_dom_sf"/>
</dbReference>
<dbReference type="PROSITE" id="PS00518">
    <property type="entry name" value="ZF_RING_1"/>
    <property type="match status" value="1"/>
</dbReference>
<dbReference type="Pfam" id="PF15227">
    <property type="entry name" value="zf-C3HC4_4"/>
    <property type="match status" value="1"/>
</dbReference>
<dbReference type="PROSITE" id="PS50089">
    <property type="entry name" value="ZF_RING_2"/>
    <property type="match status" value="1"/>
</dbReference>
<keyword evidence="2" id="KW-0800">Toxin</keyword>
<dbReference type="SUPFAM" id="SSF49899">
    <property type="entry name" value="Concanavalin A-like lectins/glucanases"/>
    <property type="match status" value="1"/>
</dbReference>
<dbReference type="InterPro" id="IPR001870">
    <property type="entry name" value="B30.2/SPRY"/>
</dbReference>
<dbReference type="Gene3D" id="3.30.40.10">
    <property type="entry name" value="Zinc/RING finger domain, C3HC4 (zinc finger)"/>
    <property type="match status" value="1"/>
</dbReference>
<dbReference type="GO" id="GO:0008270">
    <property type="term" value="F:zinc ion binding"/>
    <property type="evidence" value="ECO:0007669"/>
    <property type="project" value="UniProtKB-KW"/>
</dbReference>
<evidence type="ECO:0000256" key="1">
    <source>
        <dbReference type="ARBA" id="ARBA00009651"/>
    </source>
</evidence>
<dbReference type="InterPro" id="IPR017907">
    <property type="entry name" value="Znf_RING_CS"/>
</dbReference>
<dbReference type="AlphaFoldDB" id="A0A6J1VTG0"/>
<evidence type="ECO:0000259" key="8">
    <source>
        <dbReference type="PROSITE" id="PS50089"/>
    </source>
</evidence>